<evidence type="ECO:0000256" key="8">
    <source>
        <dbReference type="SAM" id="Phobius"/>
    </source>
</evidence>
<dbReference type="InterPro" id="IPR019127">
    <property type="entry name" value="Exosortase"/>
</dbReference>
<feature type="transmembrane region" description="Helical" evidence="8">
    <location>
        <begin position="198"/>
        <end position="224"/>
    </location>
</feature>
<keyword evidence="7 8" id="KW-0472">Membrane</keyword>
<dbReference type="EMBL" id="SOZE01000012">
    <property type="protein sequence ID" value="TFF37124.1"/>
    <property type="molecule type" value="Genomic_DNA"/>
</dbReference>
<proteinExistence type="predicted"/>
<feature type="transmembrane region" description="Helical" evidence="8">
    <location>
        <begin position="278"/>
        <end position="297"/>
    </location>
</feature>
<dbReference type="NCBIfam" id="TIGR04178">
    <property type="entry name" value="exo_archaeo"/>
    <property type="match status" value="1"/>
</dbReference>
<dbReference type="InterPro" id="IPR031006">
    <property type="entry name" value="Exosort_XrtN"/>
</dbReference>
<evidence type="ECO:0000256" key="5">
    <source>
        <dbReference type="ARBA" id="ARBA00022801"/>
    </source>
</evidence>
<organism evidence="9 10">
    <name type="scientific">Mucilaginibacter psychrotolerans</name>
    <dbReference type="NCBI Taxonomy" id="1524096"/>
    <lineage>
        <taxon>Bacteria</taxon>
        <taxon>Pseudomonadati</taxon>
        <taxon>Bacteroidota</taxon>
        <taxon>Sphingobacteriia</taxon>
        <taxon>Sphingobacteriales</taxon>
        <taxon>Sphingobacteriaceae</taxon>
        <taxon>Mucilaginibacter</taxon>
    </lineage>
</organism>
<evidence type="ECO:0000256" key="6">
    <source>
        <dbReference type="ARBA" id="ARBA00022989"/>
    </source>
</evidence>
<feature type="transmembrane region" description="Helical" evidence="8">
    <location>
        <begin position="104"/>
        <end position="123"/>
    </location>
</feature>
<dbReference type="AlphaFoldDB" id="A0A4Y8SFA7"/>
<keyword evidence="3" id="KW-0645">Protease</keyword>
<reference evidence="9 10" key="1">
    <citation type="journal article" date="2017" name="Int. J. Syst. Evol. Microbiol.">
        <title>Mucilaginibacterpsychrotolerans sp. nov., isolated from peatlands.</title>
        <authorList>
            <person name="Deng Y."/>
            <person name="Shen L."/>
            <person name="Xu B."/>
            <person name="Liu Y."/>
            <person name="Gu Z."/>
            <person name="Liu H."/>
            <person name="Zhou Y."/>
        </authorList>
    </citation>
    <scope>NUCLEOTIDE SEQUENCE [LARGE SCALE GENOMIC DNA]</scope>
    <source>
        <strain evidence="9 10">NH7-4</strain>
    </source>
</reference>
<gene>
    <name evidence="9" type="primary">xrtN</name>
    <name evidence="9" type="ORF">E2R66_13665</name>
</gene>
<comment type="subcellular location">
    <subcellularLocation>
        <location evidence="1">Cell membrane</location>
        <topology evidence="1">Multi-pass membrane protein</topology>
    </subcellularLocation>
</comment>
<name>A0A4Y8SFA7_9SPHI</name>
<accession>A0A4Y8SFA7</accession>
<evidence type="ECO:0000256" key="2">
    <source>
        <dbReference type="ARBA" id="ARBA00022475"/>
    </source>
</evidence>
<protein>
    <submittedName>
        <fullName evidence="9">Exosortase N</fullName>
        <ecNumber evidence="9">3.4.22.-</ecNumber>
    </submittedName>
</protein>
<dbReference type="OrthoDB" id="783041at2"/>
<dbReference type="NCBIfam" id="TIGR04476">
    <property type="entry name" value="exosort_XrtN"/>
    <property type="match status" value="1"/>
</dbReference>
<evidence type="ECO:0000313" key="9">
    <source>
        <dbReference type="EMBL" id="TFF37124.1"/>
    </source>
</evidence>
<dbReference type="RefSeq" id="WP_133231462.1">
    <property type="nucleotide sequence ID" value="NZ_SOZE01000012.1"/>
</dbReference>
<dbReference type="EC" id="3.4.22.-" evidence="9"/>
<dbReference type="InterPro" id="IPR026392">
    <property type="entry name" value="Exo/Archaeosortase_dom"/>
</dbReference>
<feature type="transmembrane region" description="Helical" evidence="8">
    <location>
        <begin position="62"/>
        <end position="92"/>
    </location>
</feature>
<dbReference type="GO" id="GO:0006508">
    <property type="term" value="P:proteolysis"/>
    <property type="evidence" value="ECO:0007669"/>
    <property type="project" value="UniProtKB-KW"/>
</dbReference>
<evidence type="ECO:0000256" key="4">
    <source>
        <dbReference type="ARBA" id="ARBA00022692"/>
    </source>
</evidence>
<evidence type="ECO:0000256" key="1">
    <source>
        <dbReference type="ARBA" id="ARBA00004651"/>
    </source>
</evidence>
<dbReference type="GO" id="GO:0005886">
    <property type="term" value="C:plasma membrane"/>
    <property type="evidence" value="ECO:0007669"/>
    <property type="project" value="UniProtKB-SubCell"/>
</dbReference>
<dbReference type="GO" id="GO:0008233">
    <property type="term" value="F:peptidase activity"/>
    <property type="evidence" value="ECO:0007669"/>
    <property type="project" value="UniProtKB-KW"/>
</dbReference>
<comment type="caution">
    <text evidence="9">The sequence shown here is derived from an EMBL/GenBank/DDBJ whole genome shotgun (WGS) entry which is preliminary data.</text>
</comment>
<keyword evidence="4 8" id="KW-0812">Transmembrane</keyword>
<evidence type="ECO:0000256" key="7">
    <source>
        <dbReference type="ARBA" id="ARBA00023136"/>
    </source>
</evidence>
<sequence>MFTIQLKTLIKPQPPMLFGLAYVVLALWFIPGYFMGDANVAMGALLIPYICTVDKSRRSLRYLFPALLSAVLALLLPVNTLFFVAMLFAVLLLIENTIGRVSDILLFLLLLISPVFGHVTRMGEFPVRLWLSDKVAAVLAMGGQQASAAGNQIMLGNYEFSVDQACAGLNMLVMSVLVCLFVLAFYQRQSGKALGFKWLLLLCVVTVALNIGCNFFRILLLVMFRIMPGTLFHDAVGIGCLCLYVLLPLLLGIKPMLTRFGKAKVTIGEPKPWPAMGYSLLHACLLAAVLVVAVRLVKSDSLVRGNSAIDLPGYHKTQLDGGILKFENKEALIYLKPTAFYAPEHDPMICWVGSGYVFKSIRIEKFSGHDIYTATLVKNQDRIYAAWWFDDGRLKTVNQFAWRWAAAKNQRQFYLVNINASTPQKLRQKIGLMPGQKIFNNKIQVSKE</sequence>
<feature type="transmembrane region" description="Helical" evidence="8">
    <location>
        <begin position="167"/>
        <end position="186"/>
    </location>
</feature>
<dbReference type="Proteomes" id="UP000297540">
    <property type="component" value="Unassembled WGS sequence"/>
</dbReference>
<evidence type="ECO:0000256" key="3">
    <source>
        <dbReference type="ARBA" id="ARBA00022670"/>
    </source>
</evidence>
<keyword evidence="5 9" id="KW-0378">Hydrolase</keyword>
<keyword evidence="6 8" id="KW-1133">Transmembrane helix</keyword>
<feature type="transmembrane region" description="Helical" evidence="8">
    <location>
        <begin position="236"/>
        <end position="257"/>
    </location>
</feature>
<keyword evidence="10" id="KW-1185">Reference proteome</keyword>
<dbReference type="Pfam" id="PF09721">
    <property type="entry name" value="Exosortase_EpsH"/>
    <property type="match status" value="1"/>
</dbReference>
<keyword evidence="2" id="KW-1003">Cell membrane</keyword>
<evidence type="ECO:0000313" key="10">
    <source>
        <dbReference type="Proteomes" id="UP000297540"/>
    </source>
</evidence>
<feature type="transmembrane region" description="Helical" evidence="8">
    <location>
        <begin position="20"/>
        <end position="50"/>
    </location>
</feature>